<organism evidence="2 3">
    <name type="scientific">Albimonas donghaensis</name>
    <dbReference type="NCBI Taxonomy" id="356660"/>
    <lineage>
        <taxon>Bacteria</taxon>
        <taxon>Pseudomonadati</taxon>
        <taxon>Pseudomonadota</taxon>
        <taxon>Alphaproteobacteria</taxon>
        <taxon>Rhodobacterales</taxon>
        <taxon>Paracoccaceae</taxon>
        <taxon>Albimonas</taxon>
    </lineage>
</organism>
<dbReference type="AlphaFoldDB" id="A0A1H2STY6"/>
<proteinExistence type="predicted"/>
<feature type="region of interest" description="Disordered" evidence="1">
    <location>
        <begin position="114"/>
        <end position="134"/>
    </location>
</feature>
<protein>
    <recommendedName>
        <fullName evidence="4">Transcriptional regulator, TetR family</fullName>
    </recommendedName>
</protein>
<sequence length="219" mass="22970">MSHPARPPSSPARRAAASRGALIAAARALYAAGKPPSVTEAARAAGLSRATAYRQFPSPELLAEAAVTDPECAPIPDILAGLTAPPDRALAVCDWRLAFATRLAPQLRRHLALREQARLRRDPTPAPPRPSPRAEAAFRAALAPARDRLPPAVFDDLLSALVALTGFETLAALTERGVPPEAAARAARRAAEALVDAALRQTRQACNAKGRASCPTRGP</sequence>
<evidence type="ECO:0000313" key="3">
    <source>
        <dbReference type="Proteomes" id="UP000199118"/>
    </source>
</evidence>
<name>A0A1H2STY6_9RHOB</name>
<dbReference type="InterPro" id="IPR009057">
    <property type="entry name" value="Homeodomain-like_sf"/>
</dbReference>
<evidence type="ECO:0008006" key="4">
    <source>
        <dbReference type="Google" id="ProtNLM"/>
    </source>
</evidence>
<evidence type="ECO:0000256" key="1">
    <source>
        <dbReference type="SAM" id="MobiDB-lite"/>
    </source>
</evidence>
<dbReference type="EMBL" id="FNMZ01000001">
    <property type="protein sequence ID" value="SDW35038.1"/>
    <property type="molecule type" value="Genomic_DNA"/>
</dbReference>
<reference evidence="2 3" key="1">
    <citation type="submission" date="2016-10" db="EMBL/GenBank/DDBJ databases">
        <authorList>
            <person name="de Groot N.N."/>
        </authorList>
    </citation>
    <scope>NUCLEOTIDE SEQUENCE [LARGE SCALE GENOMIC DNA]</scope>
    <source>
        <strain evidence="2 3">DSM 17890</strain>
    </source>
</reference>
<dbReference type="RefSeq" id="WP_143040203.1">
    <property type="nucleotide sequence ID" value="NZ_FNMZ01000001.1"/>
</dbReference>
<keyword evidence="3" id="KW-1185">Reference proteome</keyword>
<evidence type="ECO:0000313" key="2">
    <source>
        <dbReference type="EMBL" id="SDW35038.1"/>
    </source>
</evidence>
<dbReference type="Proteomes" id="UP000199118">
    <property type="component" value="Unassembled WGS sequence"/>
</dbReference>
<dbReference type="STRING" id="356660.SAMN05444336_101773"/>
<gene>
    <name evidence="2" type="ORF">SAMN05444336_101773</name>
</gene>
<feature type="compositionally biased region" description="Basic and acidic residues" evidence="1">
    <location>
        <begin position="114"/>
        <end position="123"/>
    </location>
</feature>
<dbReference type="Gene3D" id="1.10.357.10">
    <property type="entry name" value="Tetracycline Repressor, domain 2"/>
    <property type="match status" value="1"/>
</dbReference>
<dbReference type="SUPFAM" id="SSF46689">
    <property type="entry name" value="Homeodomain-like"/>
    <property type="match status" value="1"/>
</dbReference>
<accession>A0A1H2STY6</accession>